<sequence length="272" mass="29831">MKITKLPQEEKKLVKSMFWRSLTLYASVNPAKQGANGFAYSMLPFINHFYKTEDQQAEAFLRHNVYFNTTVPMASFVMGIAASMEKENSEKPDFDVSSITAIKTSLMGPLAGIGDSIFMGVWRVLIAGIAISLAQSGNIIAPIFFAIGFSSLPWVVRYYGAFLGYSLGSKYIERLYSEGLISILSKAASIVGLIMVGAMTSSMVMFDTKLDFKIQGESVLNVQEMLDSLFVGIVPLLLTLLCFKLLNKKMSVTVLMVLIIVLGILLSVLGIA</sequence>
<proteinExistence type="predicted"/>
<accession>A0ABS6TFG3</accession>
<comment type="caution">
    <text evidence="2">The sequence shown here is derived from an EMBL/GenBank/DDBJ whole genome shotgun (WGS) entry which is preliminary data.</text>
</comment>
<reference evidence="2 3" key="1">
    <citation type="submission" date="2021-06" db="EMBL/GenBank/DDBJ databases">
        <title>Enterococcus alishanensis sp. nov., a novel lactic acid bacterium isolated from fresh coffee beans.</title>
        <authorList>
            <person name="Chen Y.-S."/>
        </authorList>
    </citation>
    <scope>NUCLEOTIDE SEQUENCE [LARGE SCALE GENOMIC DNA]</scope>
    <source>
        <strain evidence="2 3">ALS3</strain>
    </source>
</reference>
<feature type="transmembrane region" description="Helical" evidence="1">
    <location>
        <begin position="180"/>
        <end position="206"/>
    </location>
</feature>
<dbReference type="Pfam" id="PF03613">
    <property type="entry name" value="EIID-AGA"/>
    <property type="match status" value="1"/>
</dbReference>
<dbReference type="EMBL" id="JAHUZB010000005">
    <property type="protein sequence ID" value="MBV7391646.1"/>
    <property type="molecule type" value="Genomic_DNA"/>
</dbReference>
<feature type="transmembrane region" description="Helical" evidence="1">
    <location>
        <begin position="139"/>
        <end position="159"/>
    </location>
</feature>
<dbReference type="InterPro" id="IPR004704">
    <property type="entry name" value="PTS_IID_man"/>
</dbReference>
<dbReference type="InterPro" id="IPR050303">
    <property type="entry name" value="GatZ_KbaZ_carbometab"/>
</dbReference>
<dbReference type="Proteomes" id="UP000774130">
    <property type="component" value="Unassembled WGS sequence"/>
</dbReference>
<keyword evidence="1" id="KW-0472">Membrane</keyword>
<organism evidence="2 3">
    <name type="scientific">Enterococcus alishanensis</name>
    <dbReference type="NCBI Taxonomy" id="1303817"/>
    <lineage>
        <taxon>Bacteria</taxon>
        <taxon>Bacillati</taxon>
        <taxon>Bacillota</taxon>
        <taxon>Bacilli</taxon>
        <taxon>Lactobacillales</taxon>
        <taxon>Enterococcaceae</taxon>
        <taxon>Enterococcus</taxon>
    </lineage>
</organism>
<name>A0ABS6TFG3_9ENTE</name>
<evidence type="ECO:0000256" key="1">
    <source>
        <dbReference type="SAM" id="Phobius"/>
    </source>
</evidence>
<feature type="transmembrane region" description="Helical" evidence="1">
    <location>
        <begin position="226"/>
        <end position="246"/>
    </location>
</feature>
<protein>
    <submittedName>
        <fullName evidence="2">PTS system mannose/fructose/sorbose family transporter subunit IID</fullName>
    </submittedName>
</protein>
<feature type="transmembrane region" description="Helical" evidence="1">
    <location>
        <begin position="253"/>
        <end position="271"/>
    </location>
</feature>
<evidence type="ECO:0000313" key="3">
    <source>
        <dbReference type="Proteomes" id="UP000774130"/>
    </source>
</evidence>
<keyword evidence="1" id="KW-0812">Transmembrane</keyword>
<dbReference type="RefSeq" id="WP_218326855.1">
    <property type="nucleotide sequence ID" value="NZ_JAHUZB010000005.1"/>
</dbReference>
<dbReference type="PANTHER" id="PTHR32502:SF23">
    <property type="entry name" value="TRANSPORT PROTEIN, PTS SYSTEM"/>
    <property type="match status" value="1"/>
</dbReference>
<feature type="transmembrane region" description="Helical" evidence="1">
    <location>
        <begin position="110"/>
        <end position="133"/>
    </location>
</feature>
<keyword evidence="3" id="KW-1185">Reference proteome</keyword>
<dbReference type="PROSITE" id="PS51108">
    <property type="entry name" value="PTS_EIID"/>
    <property type="match status" value="1"/>
</dbReference>
<dbReference type="PANTHER" id="PTHR32502">
    <property type="entry name" value="N-ACETYLGALACTOSAMINE PERMEASE II COMPONENT-RELATED"/>
    <property type="match status" value="1"/>
</dbReference>
<evidence type="ECO:0000313" key="2">
    <source>
        <dbReference type="EMBL" id="MBV7391646.1"/>
    </source>
</evidence>
<gene>
    <name evidence="2" type="ORF">KUA55_13230</name>
</gene>
<keyword evidence="1" id="KW-1133">Transmembrane helix</keyword>